<dbReference type="PROSITE" id="PS50011">
    <property type="entry name" value="PROTEIN_KINASE_DOM"/>
    <property type="match status" value="1"/>
</dbReference>
<dbReference type="PROSITE" id="PS00107">
    <property type="entry name" value="PROTEIN_KINASE_ATP"/>
    <property type="match status" value="1"/>
</dbReference>
<organism evidence="3 4">
    <name type="scientific">Nematostella vectensis</name>
    <name type="common">Starlet sea anemone</name>
    <dbReference type="NCBI Taxonomy" id="45351"/>
    <lineage>
        <taxon>Eukaryota</taxon>
        <taxon>Metazoa</taxon>
        <taxon>Cnidaria</taxon>
        <taxon>Anthozoa</taxon>
        <taxon>Hexacorallia</taxon>
        <taxon>Actiniaria</taxon>
        <taxon>Edwardsiidae</taxon>
        <taxon>Nematostella</taxon>
    </lineage>
</organism>
<protein>
    <recommendedName>
        <fullName evidence="2">Protein kinase domain-containing protein</fullName>
    </recommendedName>
</protein>
<dbReference type="SUPFAM" id="SSF56112">
    <property type="entry name" value="Protein kinase-like (PK-like)"/>
    <property type="match status" value="1"/>
</dbReference>
<dbReference type="eggNOG" id="KOG0032">
    <property type="taxonomic scope" value="Eukaryota"/>
</dbReference>
<dbReference type="EMBL" id="DS473592">
    <property type="protein sequence ID" value="EDO27249.1"/>
    <property type="molecule type" value="Genomic_DNA"/>
</dbReference>
<dbReference type="InterPro" id="IPR017441">
    <property type="entry name" value="Protein_kinase_ATP_BS"/>
</dbReference>
<feature type="domain" description="Protein kinase" evidence="2">
    <location>
        <begin position="16"/>
        <end position="51"/>
    </location>
</feature>
<sequence length="51" mass="5856">IKHTRIEDEKQIEDVYEFGQVLGRGSFGVVNEAKHIETGTRWAIKAVNKEK</sequence>
<dbReference type="GO" id="GO:0004672">
    <property type="term" value="F:protein kinase activity"/>
    <property type="evidence" value="ECO:0007669"/>
    <property type="project" value="InterPro"/>
</dbReference>
<accession>A7T9S4</accession>
<keyword evidence="1" id="KW-0547">Nucleotide-binding</keyword>
<name>A7T9S4_NEMVE</name>
<dbReference type="InterPro" id="IPR000719">
    <property type="entry name" value="Prot_kinase_dom"/>
</dbReference>
<dbReference type="Gene3D" id="3.30.200.20">
    <property type="entry name" value="Phosphorylase Kinase, domain 1"/>
    <property type="match status" value="1"/>
</dbReference>
<proteinExistence type="predicted"/>
<feature type="binding site" evidence="1">
    <location>
        <position position="45"/>
    </location>
    <ligand>
        <name>ATP</name>
        <dbReference type="ChEBI" id="CHEBI:30616"/>
    </ligand>
</feature>
<reference evidence="3 4" key="1">
    <citation type="journal article" date="2007" name="Science">
        <title>Sea anemone genome reveals ancestral eumetazoan gene repertoire and genomic organization.</title>
        <authorList>
            <person name="Putnam N.H."/>
            <person name="Srivastava M."/>
            <person name="Hellsten U."/>
            <person name="Dirks B."/>
            <person name="Chapman J."/>
            <person name="Salamov A."/>
            <person name="Terry A."/>
            <person name="Shapiro H."/>
            <person name="Lindquist E."/>
            <person name="Kapitonov V.V."/>
            <person name="Jurka J."/>
            <person name="Genikhovich G."/>
            <person name="Grigoriev I.V."/>
            <person name="Lucas S.M."/>
            <person name="Steele R.E."/>
            <person name="Finnerty J.R."/>
            <person name="Technau U."/>
            <person name="Martindale M.Q."/>
            <person name="Rokhsar D.S."/>
        </authorList>
    </citation>
    <scope>NUCLEOTIDE SEQUENCE [LARGE SCALE GENOMIC DNA]</scope>
    <source>
        <strain evidence="4">CH2 X CH6</strain>
    </source>
</reference>
<dbReference type="STRING" id="45351.A7T9S4"/>
<dbReference type="InterPro" id="IPR011009">
    <property type="entry name" value="Kinase-like_dom_sf"/>
</dbReference>
<keyword evidence="4" id="KW-1185">Reference proteome</keyword>
<feature type="non-terminal residue" evidence="3">
    <location>
        <position position="1"/>
    </location>
</feature>
<gene>
    <name evidence="3" type="ORF">NEMVEDRAFT_v1g49320</name>
</gene>
<dbReference type="Proteomes" id="UP000001593">
    <property type="component" value="Unassembled WGS sequence"/>
</dbReference>
<evidence type="ECO:0000256" key="1">
    <source>
        <dbReference type="PROSITE-ProRule" id="PRU10141"/>
    </source>
</evidence>
<dbReference type="AlphaFoldDB" id="A7T9S4"/>
<keyword evidence="1" id="KW-0067">ATP-binding</keyword>
<dbReference type="GO" id="GO:0005524">
    <property type="term" value="F:ATP binding"/>
    <property type="evidence" value="ECO:0007669"/>
    <property type="project" value="UniProtKB-UniRule"/>
</dbReference>
<evidence type="ECO:0000313" key="4">
    <source>
        <dbReference type="Proteomes" id="UP000001593"/>
    </source>
</evidence>
<evidence type="ECO:0000313" key="3">
    <source>
        <dbReference type="EMBL" id="EDO27249.1"/>
    </source>
</evidence>
<feature type="non-terminal residue" evidence="3">
    <location>
        <position position="51"/>
    </location>
</feature>
<dbReference type="PhylomeDB" id="A7T9S4"/>
<dbReference type="HOGENOM" id="CLU_3112440_0_0_1"/>
<dbReference type="InParanoid" id="A7T9S4"/>
<evidence type="ECO:0000259" key="2">
    <source>
        <dbReference type="PROSITE" id="PS50011"/>
    </source>
</evidence>